<dbReference type="Proteomes" id="UP000756921">
    <property type="component" value="Unassembled WGS sequence"/>
</dbReference>
<accession>A0A9P6KK04</accession>
<dbReference type="EMBL" id="WJXW01000017">
    <property type="protein sequence ID" value="KAF9729307.1"/>
    <property type="molecule type" value="Genomic_DNA"/>
</dbReference>
<evidence type="ECO:0000256" key="1">
    <source>
        <dbReference type="SAM" id="MobiDB-lite"/>
    </source>
</evidence>
<keyword evidence="3" id="KW-1185">Reference proteome</keyword>
<name>A0A9P6KK04_9PLEO</name>
<evidence type="ECO:0000313" key="3">
    <source>
        <dbReference type="Proteomes" id="UP000756921"/>
    </source>
</evidence>
<proteinExistence type="predicted"/>
<feature type="compositionally biased region" description="Basic and acidic residues" evidence="1">
    <location>
        <begin position="136"/>
        <end position="177"/>
    </location>
</feature>
<sequence>MSVLPNVDVLQGWGRSLRLIALGCRAGGFFLPASTPASHQTLHTQRQTHSHQTLDDPTAGQPLQVQVVAPCLGSTQAADGVSSGTQRTALNMARRLGCPLIAKLSYSIVPRAEAPIQAQQCDGRVPVQAEQEAEQEAEREAEQEAEREAEQEAEREAEQEAEREAEQEAEREAEHRARVPVQPAQSKQNTEQAMGTQSNQSSQSRTLSSPWAVGTPSNQSTEAPGRWS</sequence>
<protein>
    <submittedName>
        <fullName evidence="2">Uncharacterized protein</fullName>
    </submittedName>
</protein>
<organism evidence="2 3">
    <name type="scientific">Paraphaeosphaeria minitans</name>
    <dbReference type="NCBI Taxonomy" id="565426"/>
    <lineage>
        <taxon>Eukaryota</taxon>
        <taxon>Fungi</taxon>
        <taxon>Dikarya</taxon>
        <taxon>Ascomycota</taxon>
        <taxon>Pezizomycotina</taxon>
        <taxon>Dothideomycetes</taxon>
        <taxon>Pleosporomycetidae</taxon>
        <taxon>Pleosporales</taxon>
        <taxon>Massarineae</taxon>
        <taxon>Didymosphaeriaceae</taxon>
        <taxon>Paraphaeosphaeria</taxon>
    </lineage>
</organism>
<feature type="region of interest" description="Disordered" evidence="1">
    <location>
        <begin position="120"/>
        <end position="228"/>
    </location>
</feature>
<reference evidence="2" key="1">
    <citation type="journal article" date="2020" name="Mol. Plant Microbe Interact.">
        <title>Genome Sequence of the Biocontrol Agent Coniothyrium minitans strain Conio (IMI 134523).</title>
        <authorList>
            <person name="Patel D."/>
            <person name="Shittu T.A."/>
            <person name="Baroncelli R."/>
            <person name="Muthumeenakshi S."/>
            <person name="Osborne T.H."/>
            <person name="Janganan T.K."/>
            <person name="Sreenivasaprasad S."/>
        </authorList>
    </citation>
    <scope>NUCLEOTIDE SEQUENCE</scope>
    <source>
        <strain evidence="2">Conio</strain>
    </source>
</reference>
<evidence type="ECO:0000313" key="2">
    <source>
        <dbReference type="EMBL" id="KAF9729307.1"/>
    </source>
</evidence>
<dbReference type="AlphaFoldDB" id="A0A9P6KK04"/>
<comment type="caution">
    <text evidence="2">The sequence shown here is derived from an EMBL/GenBank/DDBJ whole genome shotgun (WGS) entry which is preliminary data.</text>
</comment>
<feature type="compositionally biased region" description="Low complexity" evidence="1">
    <location>
        <begin position="197"/>
        <end position="209"/>
    </location>
</feature>
<gene>
    <name evidence="2" type="ORF">PMIN01_12997</name>
</gene>
<feature type="compositionally biased region" description="Polar residues" evidence="1">
    <location>
        <begin position="183"/>
        <end position="196"/>
    </location>
</feature>